<dbReference type="RefSeq" id="WP_082129264.1">
    <property type="nucleotide sequence ID" value="NZ_CP009928.1"/>
</dbReference>
<name>A0ABX6KVQ1_CHRGL</name>
<feature type="domain" description="DUF4296" evidence="1">
    <location>
        <begin position="40"/>
        <end position="116"/>
    </location>
</feature>
<protein>
    <submittedName>
        <fullName evidence="2">DUF4296 domain-containing protein</fullName>
    </submittedName>
</protein>
<dbReference type="InterPro" id="IPR025381">
    <property type="entry name" value="DUF4296"/>
</dbReference>
<sequence>MEKHEFRETIAKCKDRLVKKLICVFVVLTMFSCSDYIDKPKNLIDENVMAEVIADLMINDQANFVYPDKNMEAGTRFILKSHHIKPDDFIESFKYYVIKEKMQDIANDAQEILLKKDPKAAQYVKDKLKQNGNPPALVR</sequence>
<evidence type="ECO:0000313" key="2">
    <source>
        <dbReference type="EMBL" id="QIY91494.1"/>
    </source>
</evidence>
<dbReference type="Pfam" id="PF14129">
    <property type="entry name" value="DUF4296"/>
    <property type="match status" value="1"/>
</dbReference>
<dbReference type="PROSITE" id="PS51257">
    <property type="entry name" value="PROKAR_LIPOPROTEIN"/>
    <property type="match status" value="1"/>
</dbReference>
<keyword evidence="3" id="KW-1185">Reference proteome</keyword>
<reference evidence="2 3" key="1">
    <citation type="submission" date="2019-09" db="EMBL/GenBank/DDBJ databases">
        <title>FDA dAtabase for Regulatory Grade micrObial Sequences (FDA-ARGOS): Supporting development and validation of Infectious Disease Dx tests.</title>
        <authorList>
            <person name="Sciortino C."/>
            <person name="Tallon L."/>
            <person name="Sadzewicz L."/>
            <person name="Vavikolanu K."/>
            <person name="Mehta A."/>
            <person name="Aluvathingal J."/>
            <person name="Nadendla S."/>
            <person name="Nandy P."/>
            <person name="Geyer C."/>
            <person name="Yan Y."/>
            <person name="Sichtig H."/>
        </authorList>
    </citation>
    <scope>NUCLEOTIDE SEQUENCE [LARGE SCALE GENOMIC DNA]</scope>
    <source>
        <strain evidence="2 3">FDAARGOS_636</strain>
    </source>
</reference>
<gene>
    <name evidence="2" type="ORF">FOB44_12925</name>
</gene>
<evidence type="ECO:0000313" key="3">
    <source>
        <dbReference type="Proteomes" id="UP000501570"/>
    </source>
</evidence>
<evidence type="ECO:0000259" key="1">
    <source>
        <dbReference type="Pfam" id="PF14129"/>
    </source>
</evidence>
<dbReference type="Proteomes" id="UP000501570">
    <property type="component" value="Chromosome"/>
</dbReference>
<organism evidence="2 3">
    <name type="scientific">Chryseobacterium gallinarum</name>
    <dbReference type="NCBI Taxonomy" id="1324352"/>
    <lineage>
        <taxon>Bacteria</taxon>
        <taxon>Pseudomonadati</taxon>
        <taxon>Bacteroidota</taxon>
        <taxon>Flavobacteriia</taxon>
        <taxon>Flavobacteriales</taxon>
        <taxon>Weeksellaceae</taxon>
        <taxon>Chryseobacterium group</taxon>
        <taxon>Chryseobacterium</taxon>
    </lineage>
</organism>
<proteinExistence type="predicted"/>
<accession>A0ABX6KVQ1</accession>
<dbReference type="EMBL" id="CP050995">
    <property type="protein sequence ID" value="QIY91494.1"/>
    <property type="molecule type" value="Genomic_DNA"/>
</dbReference>